<reference evidence="3" key="1">
    <citation type="journal article" date="2019" name="Int. J. Syst. Evol. Microbiol.">
        <title>The Global Catalogue of Microorganisms (GCM) 10K type strain sequencing project: providing services to taxonomists for standard genome sequencing and annotation.</title>
        <authorList>
            <consortium name="The Broad Institute Genomics Platform"/>
            <consortium name="The Broad Institute Genome Sequencing Center for Infectious Disease"/>
            <person name="Wu L."/>
            <person name="Ma J."/>
        </authorList>
    </citation>
    <scope>NUCLEOTIDE SEQUENCE [LARGE SCALE GENOMIC DNA]</scope>
    <source>
        <strain evidence="3">CGMCC 4.7357</strain>
    </source>
</reference>
<gene>
    <name evidence="2" type="ORF">ACFO3G_06035</name>
</gene>
<feature type="transmembrane region" description="Helical" evidence="1">
    <location>
        <begin position="99"/>
        <end position="118"/>
    </location>
</feature>
<feature type="transmembrane region" description="Helical" evidence="1">
    <location>
        <begin position="15"/>
        <end position="34"/>
    </location>
</feature>
<dbReference type="PANTHER" id="PTHR34989">
    <property type="entry name" value="PROTEIN HDED"/>
    <property type="match status" value="1"/>
</dbReference>
<dbReference type="PANTHER" id="PTHR34989:SF1">
    <property type="entry name" value="PROTEIN HDED"/>
    <property type="match status" value="1"/>
</dbReference>
<proteinExistence type="predicted"/>
<evidence type="ECO:0000313" key="3">
    <source>
        <dbReference type="Proteomes" id="UP001596020"/>
    </source>
</evidence>
<dbReference type="EMBL" id="JBHSGO010000178">
    <property type="protein sequence ID" value="MFC4666154.1"/>
    <property type="molecule type" value="Genomic_DNA"/>
</dbReference>
<dbReference type="InterPro" id="IPR005325">
    <property type="entry name" value="DUF308_memb"/>
</dbReference>
<protein>
    <submittedName>
        <fullName evidence="2">HdeD family acid-resistance protein</fullName>
    </submittedName>
</protein>
<keyword evidence="1" id="KW-0812">Transmembrane</keyword>
<keyword evidence="1" id="KW-1133">Transmembrane helix</keyword>
<keyword evidence="1" id="KW-0472">Membrane</keyword>
<comment type="caution">
    <text evidence="2">The sequence shown here is derived from an EMBL/GenBank/DDBJ whole genome shotgun (WGS) entry which is preliminary data.</text>
</comment>
<dbReference type="RefSeq" id="WP_380078946.1">
    <property type="nucleotide sequence ID" value="NZ_JBHSGO010000178.1"/>
</dbReference>
<dbReference type="InterPro" id="IPR052712">
    <property type="entry name" value="Acid_resist_chaperone_HdeD"/>
</dbReference>
<feature type="transmembrane region" description="Helical" evidence="1">
    <location>
        <begin position="130"/>
        <end position="149"/>
    </location>
</feature>
<keyword evidence="3" id="KW-1185">Reference proteome</keyword>
<feature type="transmembrane region" description="Helical" evidence="1">
    <location>
        <begin position="155"/>
        <end position="178"/>
    </location>
</feature>
<dbReference type="Pfam" id="PF03729">
    <property type="entry name" value="DUF308"/>
    <property type="match status" value="2"/>
</dbReference>
<dbReference type="Proteomes" id="UP001596020">
    <property type="component" value="Unassembled WGS sequence"/>
</dbReference>
<organism evidence="2 3">
    <name type="scientific">Falsiporphyromonas endometrii</name>
    <dbReference type="NCBI Taxonomy" id="1387297"/>
    <lineage>
        <taxon>Bacteria</taxon>
        <taxon>Pseudomonadati</taxon>
        <taxon>Bacteroidota</taxon>
        <taxon>Bacteroidia</taxon>
        <taxon>Bacteroidales</taxon>
        <taxon>Porphyromonadaceae</taxon>
        <taxon>Falsiporphyromonas</taxon>
    </lineage>
</organism>
<accession>A0ABV9K7V9</accession>
<sequence>MSNLLQSFKQTLKNWYIPMIIGICLILFGIYLFTIPLKTYSAIAFLFALSFLVSGILSSIFALRNRQAINGWGWYLIDGIFSLIIGVYLLAYPKFTMEILPFVIGFMLMFKSILLVGFSFDLKDLRISNWTNTLIVGVLGVILSILLLTQPVFTSLSLVLITSCSFILIGIGSVSLSLSLRKIKKISSYLSEDDVRKIRNMQQEIDQIIDIVKHDRM</sequence>
<name>A0ABV9K7V9_9PORP</name>
<evidence type="ECO:0000256" key="1">
    <source>
        <dbReference type="SAM" id="Phobius"/>
    </source>
</evidence>
<feature type="transmembrane region" description="Helical" evidence="1">
    <location>
        <begin position="75"/>
        <end position="93"/>
    </location>
</feature>
<feature type="transmembrane region" description="Helical" evidence="1">
    <location>
        <begin position="40"/>
        <end position="63"/>
    </location>
</feature>
<evidence type="ECO:0000313" key="2">
    <source>
        <dbReference type="EMBL" id="MFC4666154.1"/>
    </source>
</evidence>